<dbReference type="AlphaFoldDB" id="A0A2A4K2H2"/>
<sequence>MLVFGYKPIVGDTSSHNIIHYRRIIPPCNGFHDGVGTGPHSAEQRGRLLSNDGMEAINVCLCEHARSTAETGQSHQHPKPIIILDAQGAESPQCIVGPQAARVEHLTISFKKRYFNLFATTCKPACQHVTSNCQRPTFPLNIYMILKVIGHVMSQIFELIDTI</sequence>
<reference evidence="2" key="1">
    <citation type="submission" date="2017-09" db="EMBL/GenBank/DDBJ databases">
        <title>Contemporary evolution of a Lepidopteran species, Heliothis virescens, in response to modern agricultural practices.</title>
        <authorList>
            <person name="Fritz M.L."/>
            <person name="Deyonke A.M."/>
            <person name="Papanicolaou A."/>
            <person name="Micinski S."/>
            <person name="Westbrook J."/>
            <person name="Gould F."/>
        </authorList>
    </citation>
    <scope>NUCLEOTIDE SEQUENCE [LARGE SCALE GENOMIC DNA]</scope>
    <source>
        <strain evidence="2">HvINT-</strain>
        <tissue evidence="2">Whole body</tissue>
    </source>
</reference>
<organism evidence="2">
    <name type="scientific">Heliothis virescens</name>
    <name type="common">Tobacco budworm moth</name>
    <dbReference type="NCBI Taxonomy" id="7102"/>
    <lineage>
        <taxon>Eukaryota</taxon>
        <taxon>Metazoa</taxon>
        <taxon>Ecdysozoa</taxon>
        <taxon>Arthropoda</taxon>
        <taxon>Hexapoda</taxon>
        <taxon>Insecta</taxon>
        <taxon>Pterygota</taxon>
        <taxon>Neoptera</taxon>
        <taxon>Endopterygota</taxon>
        <taxon>Lepidoptera</taxon>
        <taxon>Glossata</taxon>
        <taxon>Ditrysia</taxon>
        <taxon>Noctuoidea</taxon>
        <taxon>Noctuidae</taxon>
        <taxon>Heliothinae</taxon>
        <taxon>Heliothis</taxon>
    </lineage>
</organism>
<name>A0A2A4K2H2_HELVI</name>
<proteinExistence type="predicted"/>
<protein>
    <submittedName>
        <fullName evidence="2">Uncharacterized protein</fullName>
    </submittedName>
</protein>
<comment type="caution">
    <text evidence="2">The sequence shown here is derived from an EMBL/GenBank/DDBJ whole genome shotgun (WGS) entry which is preliminary data.</text>
</comment>
<gene>
    <name evidence="1" type="ORF">B5V51_1677</name>
    <name evidence="2" type="ORF">B5V51_5779</name>
</gene>
<evidence type="ECO:0000313" key="1">
    <source>
        <dbReference type="EMBL" id="PCG71609.1"/>
    </source>
</evidence>
<evidence type="ECO:0000313" key="2">
    <source>
        <dbReference type="EMBL" id="PCG77963.1"/>
    </source>
</evidence>
<accession>A0A2A4K2H2</accession>
<dbReference type="EMBL" id="NWSH01000258">
    <property type="protein sequence ID" value="PCG77963.1"/>
    <property type="molecule type" value="Genomic_DNA"/>
</dbReference>
<dbReference type="EMBL" id="NWSH01001344">
    <property type="protein sequence ID" value="PCG71609.1"/>
    <property type="molecule type" value="Genomic_DNA"/>
</dbReference>